<evidence type="ECO:0000256" key="2">
    <source>
        <dbReference type="SAM" id="SignalP"/>
    </source>
</evidence>
<organism evidence="3 4">
    <name type="scientific">Candidatus Stercoripulliclostridium pullicola</name>
    <dbReference type="NCBI Taxonomy" id="2840953"/>
    <lineage>
        <taxon>Bacteria</taxon>
        <taxon>Bacillati</taxon>
        <taxon>Bacillota</taxon>
        <taxon>Clostridia</taxon>
        <taxon>Eubacteriales</taxon>
        <taxon>Candidatus Stercoripulliclostridium</taxon>
    </lineage>
</organism>
<dbReference type="EMBL" id="JADINF010000171">
    <property type="protein sequence ID" value="MBO8424701.1"/>
    <property type="molecule type" value="Genomic_DNA"/>
</dbReference>
<evidence type="ECO:0000313" key="4">
    <source>
        <dbReference type="Proteomes" id="UP000727857"/>
    </source>
</evidence>
<feature type="transmembrane region" description="Helical" evidence="1">
    <location>
        <begin position="446"/>
        <end position="471"/>
    </location>
</feature>
<name>A0A940DHU8_9FIRM</name>
<feature type="signal peptide" evidence="2">
    <location>
        <begin position="1"/>
        <end position="38"/>
    </location>
</feature>
<reference evidence="3" key="2">
    <citation type="journal article" date="2021" name="PeerJ">
        <title>Extensive microbial diversity within the chicken gut microbiome revealed by metagenomics and culture.</title>
        <authorList>
            <person name="Gilroy R."/>
            <person name="Ravi A."/>
            <person name="Getino M."/>
            <person name="Pursley I."/>
            <person name="Horton D.L."/>
            <person name="Alikhan N.F."/>
            <person name="Baker D."/>
            <person name="Gharbi K."/>
            <person name="Hall N."/>
            <person name="Watson M."/>
            <person name="Adriaenssens E.M."/>
            <person name="Foster-Nyarko E."/>
            <person name="Jarju S."/>
            <person name="Secka A."/>
            <person name="Antonio M."/>
            <person name="Oren A."/>
            <person name="Chaudhuri R.R."/>
            <person name="La Ragione R."/>
            <person name="Hildebrand F."/>
            <person name="Pallen M.J."/>
        </authorList>
    </citation>
    <scope>NUCLEOTIDE SEQUENCE</scope>
    <source>
        <strain evidence="3">517</strain>
    </source>
</reference>
<gene>
    <name evidence="3" type="ORF">IAB16_06750</name>
</gene>
<keyword evidence="1" id="KW-1133">Transmembrane helix</keyword>
<dbReference type="PROSITE" id="PS51257">
    <property type="entry name" value="PROKAR_LIPOPROTEIN"/>
    <property type="match status" value="1"/>
</dbReference>
<dbReference type="Proteomes" id="UP000727857">
    <property type="component" value="Unassembled WGS sequence"/>
</dbReference>
<feature type="chain" id="PRO_5037947034" evidence="2">
    <location>
        <begin position="39"/>
        <end position="477"/>
    </location>
</feature>
<evidence type="ECO:0000313" key="3">
    <source>
        <dbReference type="EMBL" id="MBO8424701.1"/>
    </source>
</evidence>
<keyword evidence="2" id="KW-0732">Signal</keyword>
<accession>A0A940DHU8</accession>
<sequence>MMKTNTFVKICLGVAFVLVVSVAAALSACVPTAGSAEAASYAYDVNPPRITFSPSGADGYASSVEVTVLWENTDSYKFYSVKGRTGIESGEIRYAEPFVITAEGSNEIKAYYLDTEGVKRYVTATVDYIDSTPPTASAIAESIRCEIDLTAETPMLLTLRAADALSGVKRVYVKNLGREFYLKDGADSLYAVDCAGLSGYVYVTVEDNAGNTTDYGYQLNGFDRTTINEYAAKFAALDESMYASQAWDGILEAYKNLSTALGDPATSSSVVSAYKRAADEAADTAYRITTVYSASNADVPTGIDASAAYGYTDRPAGEALTLTAGECAAANYADIKNTASAASGYLNPITYAFSLTLTSGAGEVNVYREIEIGANMPEGADVAKVYYYNSDGVLELLRSEIRNGRLYFYTDKFGDFYLVSDLEYTNNVSDGKGLTIGGKFYPAETLWTAGGIIAGAAVLGGIVTVVVMTVVNKKRGK</sequence>
<keyword evidence="1" id="KW-0472">Membrane</keyword>
<keyword evidence="1" id="KW-0812">Transmembrane</keyword>
<dbReference type="AlphaFoldDB" id="A0A940DHU8"/>
<comment type="caution">
    <text evidence="3">The sequence shown here is derived from an EMBL/GenBank/DDBJ whole genome shotgun (WGS) entry which is preliminary data.</text>
</comment>
<evidence type="ECO:0000256" key="1">
    <source>
        <dbReference type="SAM" id="Phobius"/>
    </source>
</evidence>
<protein>
    <submittedName>
        <fullName evidence="3">Uncharacterized protein</fullName>
    </submittedName>
</protein>
<reference evidence="3" key="1">
    <citation type="submission" date="2020-10" db="EMBL/GenBank/DDBJ databases">
        <authorList>
            <person name="Gilroy R."/>
        </authorList>
    </citation>
    <scope>NUCLEOTIDE SEQUENCE</scope>
    <source>
        <strain evidence="3">517</strain>
    </source>
</reference>
<proteinExistence type="predicted"/>